<dbReference type="InterPro" id="IPR047200">
    <property type="entry name" value="MFS_YcaD-like"/>
</dbReference>
<name>A0ABV3QLS3_9GAMM</name>
<evidence type="ECO:0000256" key="3">
    <source>
        <dbReference type="ARBA" id="ARBA00023136"/>
    </source>
</evidence>
<dbReference type="Proteomes" id="UP001556170">
    <property type="component" value="Unassembled WGS sequence"/>
</dbReference>
<feature type="transmembrane region" description="Helical" evidence="4">
    <location>
        <begin position="96"/>
        <end position="119"/>
    </location>
</feature>
<dbReference type="InterPro" id="IPR036259">
    <property type="entry name" value="MFS_trans_sf"/>
</dbReference>
<dbReference type="InterPro" id="IPR011701">
    <property type="entry name" value="MFS"/>
</dbReference>
<gene>
    <name evidence="6" type="ORF">ABQJ56_04895</name>
</gene>
<proteinExistence type="predicted"/>
<feature type="transmembrane region" description="Helical" evidence="4">
    <location>
        <begin position="35"/>
        <end position="61"/>
    </location>
</feature>
<feature type="transmembrane region" description="Helical" evidence="4">
    <location>
        <begin position="131"/>
        <end position="151"/>
    </location>
</feature>
<dbReference type="PROSITE" id="PS50850">
    <property type="entry name" value="MFS"/>
    <property type="match status" value="1"/>
</dbReference>
<keyword evidence="7" id="KW-1185">Reference proteome</keyword>
<evidence type="ECO:0000256" key="4">
    <source>
        <dbReference type="SAM" id="Phobius"/>
    </source>
</evidence>
<accession>A0ABV3QLS3</accession>
<keyword evidence="3 4" id="KW-0472">Membrane</keyword>
<comment type="caution">
    <text evidence="6">The sequence shown here is derived from an EMBL/GenBank/DDBJ whole genome shotgun (WGS) entry which is preliminary data.</text>
</comment>
<feature type="transmembrane region" description="Helical" evidence="4">
    <location>
        <begin position="263"/>
        <end position="282"/>
    </location>
</feature>
<dbReference type="Pfam" id="PF07690">
    <property type="entry name" value="MFS_1"/>
    <property type="match status" value="2"/>
</dbReference>
<feature type="domain" description="Major facilitator superfamily (MFS) profile" evidence="5">
    <location>
        <begin position="198"/>
        <end position="407"/>
    </location>
</feature>
<feature type="transmembrane region" description="Helical" evidence="4">
    <location>
        <begin position="73"/>
        <end position="90"/>
    </location>
</feature>
<reference evidence="6 7" key="1">
    <citation type="submission" date="2024-06" db="EMBL/GenBank/DDBJ databases">
        <authorList>
            <person name="Woo H."/>
        </authorList>
    </citation>
    <scope>NUCLEOTIDE SEQUENCE [LARGE SCALE GENOMIC DNA]</scope>
    <source>
        <strain evidence="6 7">S2-g</strain>
    </source>
</reference>
<organism evidence="6 7">
    <name type="scientific">Rhodanobacter geophilus</name>
    <dbReference type="NCBI Taxonomy" id="3162488"/>
    <lineage>
        <taxon>Bacteria</taxon>
        <taxon>Pseudomonadati</taxon>
        <taxon>Pseudomonadota</taxon>
        <taxon>Gammaproteobacteria</taxon>
        <taxon>Lysobacterales</taxon>
        <taxon>Rhodanobacteraceae</taxon>
        <taxon>Rhodanobacter</taxon>
    </lineage>
</organism>
<evidence type="ECO:0000259" key="5">
    <source>
        <dbReference type="PROSITE" id="PS50850"/>
    </source>
</evidence>
<feature type="transmembrane region" description="Helical" evidence="4">
    <location>
        <begin position="354"/>
        <end position="371"/>
    </location>
</feature>
<dbReference type="RefSeq" id="WP_367843867.1">
    <property type="nucleotide sequence ID" value="NZ_JBFOHL010000003.1"/>
</dbReference>
<evidence type="ECO:0000313" key="7">
    <source>
        <dbReference type="Proteomes" id="UP001556170"/>
    </source>
</evidence>
<keyword evidence="1 4" id="KW-0812">Transmembrane</keyword>
<dbReference type="CDD" id="cd17477">
    <property type="entry name" value="MFS_YcaD_like"/>
    <property type="match status" value="1"/>
</dbReference>
<dbReference type="PANTHER" id="PTHR23521">
    <property type="entry name" value="TRANSPORTER MFS SUPERFAMILY"/>
    <property type="match status" value="1"/>
</dbReference>
<keyword evidence="2 4" id="KW-1133">Transmembrane helix</keyword>
<dbReference type="PANTHER" id="PTHR23521:SF3">
    <property type="entry name" value="MFS TRANSPORTER"/>
    <property type="match status" value="1"/>
</dbReference>
<dbReference type="EMBL" id="JBFOHL010000003">
    <property type="protein sequence ID" value="MEW9623557.1"/>
    <property type="molecule type" value="Genomic_DNA"/>
</dbReference>
<feature type="transmembrane region" description="Helical" evidence="4">
    <location>
        <begin position="157"/>
        <end position="175"/>
    </location>
</feature>
<evidence type="ECO:0000256" key="2">
    <source>
        <dbReference type="ARBA" id="ARBA00022989"/>
    </source>
</evidence>
<feature type="transmembrane region" description="Helical" evidence="4">
    <location>
        <begin position="288"/>
        <end position="312"/>
    </location>
</feature>
<evidence type="ECO:0000256" key="1">
    <source>
        <dbReference type="ARBA" id="ARBA00022692"/>
    </source>
</evidence>
<dbReference type="InterPro" id="IPR020846">
    <property type="entry name" value="MFS_dom"/>
</dbReference>
<protein>
    <submittedName>
        <fullName evidence="6">MFS transporter</fullName>
    </submittedName>
</protein>
<feature type="transmembrane region" description="Helical" evidence="4">
    <location>
        <begin position="319"/>
        <end position="342"/>
    </location>
</feature>
<sequence>MLRNLRPITSLLAGTALLLLGVGLLTTLIPLRGRALGYSAILLGALTSAYYAGYFVGTLALPLLVQRIGHIRAFAFCTACVACVVLLHALSTNPWLWLLLRLLAGVVLVGLYAIIESWLNAQTESARRGTVFAIYMMVNLGALALAQQLLWIPGAPFVLYVVVALFVCAATLPVVTTRQAQPVPQSAPRLELRRLFALAPTAGAGALLSGLTMGAFWGLLPVYAREVGFELTQVGTYMSVAILGGAALQWPIGRWSDRQDRRIALAVVCTLAAVLALLQLQLAPWRGAMLVLIFLYGGLAFAVYPIVVAHLVDHLPPDALLSASSSVLLIYGVGSAVGPTAAGALMSVLGPDSLFGWFAATQLGLAAYAAYRHWHFHREQSADANFRVMVRTTQTAFKMLPKAGSDT</sequence>
<dbReference type="SUPFAM" id="SSF103473">
    <property type="entry name" value="MFS general substrate transporter"/>
    <property type="match status" value="1"/>
</dbReference>
<dbReference type="Gene3D" id="1.20.1250.20">
    <property type="entry name" value="MFS general substrate transporter like domains"/>
    <property type="match status" value="2"/>
</dbReference>
<evidence type="ECO:0000313" key="6">
    <source>
        <dbReference type="EMBL" id="MEW9623557.1"/>
    </source>
</evidence>
<feature type="transmembrane region" description="Helical" evidence="4">
    <location>
        <begin position="231"/>
        <end position="251"/>
    </location>
</feature>
<feature type="transmembrane region" description="Helical" evidence="4">
    <location>
        <begin position="195"/>
        <end position="219"/>
    </location>
</feature>